<dbReference type="Proteomes" id="UP000199545">
    <property type="component" value="Unassembled WGS sequence"/>
</dbReference>
<dbReference type="InterPro" id="IPR037181">
    <property type="entry name" value="SUFU_N"/>
</dbReference>
<dbReference type="RefSeq" id="WP_175482524.1">
    <property type="nucleotide sequence ID" value="NZ_FORR01000023.1"/>
</dbReference>
<evidence type="ECO:0000313" key="1">
    <source>
        <dbReference type="EMBL" id="SFJ79864.1"/>
    </source>
</evidence>
<dbReference type="EMBL" id="FORR01000023">
    <property type="protein sequence ID" value="SFJ79864.1"/>
    <property type="molecule type" value="Genomic_DNA"/>
</dbReference>
<organism evidence="1 2">
    <name type="scientific">Thermoflavimicrobium dichotomicum</name>
    <dbReference type="NCBI Taxonomy" id="46223"/>
    <lineage>
        <taxon>Bacteria</taxon>
        <taxon>Bacillati</taxon>
        <taxon>Bacillota</taxon>
        <taxon>Bacilli</taxon>
        <taxon>Bacillales</taxon>
        <taxon>Thermoactinomycetaceae</taxon>
        <taxon>Thermoflavimicrobium</taxon>
    </lineage>
</organism>
<name>A0A1I3U8L0_9BACL</name>
<sequence>MEWIDQTIEARSRFWENLGKVDPYVLTHIINPAFMGGPKWPALRQAFIKVEASHSVILASDGLSDPFDDTQEANLGFGLEFFVESEDPGLRTSIANLQQSWQFQLLYQMAQNAASHGGVKELLEQYGVLSMELYGIDVPEEFINEKGSVGILIGVDAPNVPQMISTPFGEIRLVSVKLLTAAELNFILEHGAEGRKRLVELFQVQGTHHRSSLKRKSVV</sequence>
<proteinExistence type="predicted"/>
<protein>
    <submittedName>
        <fullName evidence="1">Suppressor of fused protein (SUFU)</fullName>
    </submittedName>
</protein>
<accession>A0A1I3U8L0</accession>
<gene>
    <name evidence="1" type="ORF">SAMN05421852_1233</name>
</gene>
<keyword evidence="2" id="KW-1185">Reference proteome</keyword>
<dbReference type="AlphaFoldDB" id="A0A1I3U8L0"/>
<evidence type="ECO:0000313" key="2">
    <source>
        <dbReference type="Proteomes" id="UP000199545"/>
    </source>
</evidence>
<dbReference type="SUPFAM" id="SSF103359">
    <property type="entry name" value="Suppressor of Fused, N-terminal domain"/>
    <property type="match status" value="1"/>
</dbReference>
<reference evidence="1 2" key="1">
    <citation type="submission" date="2016-10" db="EMBL/GenBank/DDBJ databases">
        <authorList>
            <person name="de Groot N.N."/>
        </authorList>
    </citation>
    <scope>NUCLEOTIDE SEQUENCE [LARGE SCALE GENOMIC DNA]</scope>
    <source>
        <strain evidence="1 2">DSM 44778</strain>
    </source>
</reference>